<sequence length="127" mass="15313">MFARYQKELNIVKIKLKIINFHLEEDKDYKATFGNGTIWKVDVIGKWYDEYCYITIRNESFDESKTGKTGFPLWILMKIFGVNPAANRTIDDKLNFLIEYKDKIFDEKFQYKKIYEEIEESIKNKKE</sequence>
<reference evidence="1 2" key="1">
    <citation type="submission" date="2014-01" db="EMBL/GenBank/DDBJ databases">
        <title>Development of a Comparative Genomic Fingerprinting Assay for High Resolution Genotyping of Arcobacter butzleri.</title>
        <authorList>
            <person name="Webb A.L."/>
            <person name="Inglis G.D."/>
            <person name="Kruczkiewicz P."/>
            <person name="Selinger L.B."/>
            <person name="Taboada E.N."/>
        </authorList>
    </citation>
    <scope>NUCLEOTIDE SEQUENCE [LARGE SCALE GENOMIC DNA]</scope>
    <source>
        <strain evidence="1 2">L355</strain>
    </source>
</reference>
<evidence type="ECO:0000313" key="1">
    <source>
        <dbReference type="EMBL" id="KLE11014.1"/>
    </source>
</evidence>
<dbReference type="PATRIC" id="fig|1447263.3.peg.475"/>
<evidence type="ECO:0000313" key="2">
    <source>
        <dbReference type="Proteomes" id="UP000035154"/>
    </source>
</evidence>
<name>A0A0G9KWN9_9BACT</name>
<proteinExistence type="predicted"/>
<organism evidence="1 2">
    <name type="scientific">Aliarcobacter butzleri L355</name>
    <dbReference type="NCBI Taxonomy" id="1447263"/>
    <lineage>
        <taxon>Bacteria</taxon>
        <taxon>Pseudomonadati</taxon>
        <taxon>Campylobacterota</taxon>
        <taxon>Epsilonproteobacteria</taxon>
        <taxon>Campylobacterales</taxon>
        <taxon>Arcobacteraceae</taxon>
        <taxon>Aliarcobacter</taxon>
    </lineage>
</organism>
<comment type="caution">
    <text evidence="1">The sequence shown here is derived from an EMBL/GenBank/DDBJ whole genome shotgun (WGS) entry which is preliminary data.</text>
</comment>
<gene>
    <name evidence="1" type="ORF">AF80_02450</name>
</gene>
<dbReference type="RefSeq" id="WP_020847864.1">
    <property type="nucleotide sequence ID" value="NZ_JAIW01000016.1"/>
</dbReference>
<dbReference type="EMBL" id="JAIW01000016">
    <property type="protein sequence ID" value="KLE11014.1"/>
    <property type="molecule type" value="Genomic_DNA"/>
</dbReference>
<accession>A0A0G9KWN9</accession>
<protein>
    <submittedName>
        <fullName evidence="1">Uncharacterized protein</fullName>
    </submittedName>
</protein>
<dbReference type="AlphaFoldDB" id="A0A0G9KWN9"/>
<dbReference type="Proteomes" id="UP000035154">
    <property type="component" value="Unassembled WGS sequence"/>
</dbReference>